<dbReference type="EMBL" id="QXFW01001904">
    <property type="protein sequence ID" value="KAE8984370.1"/>
    <property type="molecule type" value="Genomic_DNA"/>
</dbReference>
<name>A0A6A3ZZU8_9STRA</name>
<evidence type="ECO:0000256" key="1">
    <source>
        <dbReference type="SAM" id="MobiDB-lite"/>
    </source>
</evidence>
<feature type="region of interest" description="Disordered" evidence="1">
    <location>
        <begin position="263"/>
        <end position="292"/>
    </location>
</feature>
<dbReference type="EMBL" id="QXGB01000238">
    <property type="protein sequence ID" value="KAE9223160.1"/>
    <property type="molecule type" value="Genomic_DNA"/>
</dbReference>
<evidence type="ECO:0000313" key="7">
    <source>
        <dbReference type="Proteomes" id="UP000440367"/>
    </source>
</evidence>
<dbReference type="Proteomes" id="UP000440367">
    <property type="component" value="Unassembled WGS sequence"/>
</dbReference>
<evidence type="ECO:0000313" key="4">
    <source>
        <dbReference type="EMBL" id="KAE9244876.1"/>
    </source>
</evidence>
<gene>
    <name evidence="4" type="ORF">PF002_g7544</name>
    <name evidence="5" type="ORF">PF004_g5460</name>
    <name evidence="3" type="ORF">PF005_g6417</name>
    <name evidence="2" type="ORF">PF011_g20808</name>
</gene>
<dbReference type="Proteomes" id="UP000460718">
    <property type="component" value="Unassembled WGS sequence"/>
</dbReference>
<keyword evidence="6" id="KW-1185">Reference proteome</keyword>
<evidence type="ECO:0000313" key="3">
    <source>
        <dbReference type="EMBL" id="KAE9223160.1"/>
    </source>
</evidence>
<accession>A0A6A3ZZU8</accession>
<dbReference type="AlphaFoldDB" id="A0A6A3ZZU8"/>
<evidence type="ECO:0000313" key="2">
    <source>
        <dbReference type="EMBL" id="KAE8984370.1"/>
    </source>
</evidence>
<dbReference type="EMBL" id="QXGC01000204">
    <property type="protein sequence ID" value="KAE9244950.1"/>
    <property type="molecule type" value="Genomic_DNA"/>
</dbReference>
<proteinExistence type="predicted"/>
<feature type="region of interest" description="Disordered" evidence="1">
    <location>
        <begin position="1"/>
        <end position="45"/>
    </location>
</feature>
<protein>
    <submittedName>
        <fullName evidence="4">Uncharacterized protein</fullName>
    </submittedName>
</protein>
<dbReference type="OrthoDB" id="123609at2759"/>
<dbReference type="Proteomes" id="UP000476176">
    <property type="component" value="Unassembled WGS sequence"/>
</dbReference>
<evidence type="ECO:0000313" key="5">
    <source>
        <dbReference type="EMBL" id="KAE9244950.1"/>
    </source>
</evidence>
<dbReference type="EMBL" id="QXGD01000281">
    <property type="protein sequence ID" value="KAE9244876.1"/>
    <property type="molecule type" value="Genomic_DNA"/>
</dbReference>
<evidence type="ECO:0000313" key="9">
    <source>
        <dbReference type="Proteomes" id="UP000476176"/>
    </source>
</evidence>
<organism evidence="4 7">
    <name type="scientific">Phytophthora fragariae</name>
    <dbReference type="NCBI Taxonomy" id="53985"/>
    <lineage>
        <taxon>Eukaryota</taxon>
        <taxon>Sar</taxon>
        <taxon>Stramenopiles</taxon>
        <taxon>Oomycota</taxon>
        <taxon>Peronosporomycetes</taxon>
        <taxon>Peronosporales</taxon>
        <taxon>Peronosporaceae</taxon>
        <taxon>Phytophthora</taxon>
    </lineage>
</organism>
<sequence>MQAEPGRARTGSGDGVESTAVVRARGDDNPGNIASATTEGGGEASELLAPLRGVAGQRDKLEEFQTKLEQRLEPPKKDAKALMDTGLFASALGRGARMHIDSLSGTPHTQTPRRPTAPPQYFGLRHADVGSHEPGYGMSELQKLYAAEHAAQAGQGAQQPPANLEIRPFDGKELHVGLDSGFLEWGRRFERQVALGQSACGFPWSEDVKVDLLGHYLSGTAERYYNKQADTWWNQLPTLQYVMERMLDAFKTNITPAQATKLFTAPNDTKRSGPEHSWPSPRPQGPAPTTWC</sequence>
<reference evidence="6 7" key="1">
    <citation type="submission" date="2018-08" db="EMBL/GenBank/DDBJ databases">
        <title>Genomic investigation of the strawberry pathogen Phytophthora fragariae indicates pathogenicity is determined by transcriptional variation in three key races.</title>
        <authorList>
            <person name="Adams T.M."/>
            <person name="Armitage A.D."/>
            <person name="Sobczyk M.K."/>
            <person name="Bates H.J."/>
            <person name="Dunwell J.M."/>
            <person name="Nellist C.F."/>
            <person name="Harrison R.J."/>
        </authorList>
    </citation>
    <scope>NUCLEOTIDE SEQUENCE [LARGE SCALE GENOMIC DNA]</scope>
    <source>
        <strain evidence="4 7">BC-1</strain>
        <strain evidence="5 9">BC-23</strain>
        <strain evidence="3 6">NOV-27</strain>
        <strain evidence="2 8">SCRP245</strain>
    </source>
</reference>
<evidence type="ECO:0000313" key="8">
    <source>
        <dbReference type="Proteomes" id="UP000460718"/>
    </source>
</evidence>
<comment type="caution">
    <text evidence="4">The sequence shown here is derived from an EMBL/GenBank/DDBJ whole genome shotgun (WGS) entry which is preliminary data.</text>
</comment>
<dbReference type="Proteomes" id="UP000433483">
    <property type="component" value="Unassembled WGS sequence"/>
</dbReference>
<evidence type="ECO:0000313" key="6">
    <source>
        <dbReference type="Proteomes" id="UP000433483"/>
    </source>
</evidence>